<dbReference type="AlphaFoldDB" id="A0A3N1KLM2"/>
<evidence type="ECO:0000259" key="5">
    <source>
        <dbReference type="Pfam" id="PF00496"/>
    </source>
</evidence>
<dbReference type="InterPro" id="IPR030678">
    <property type="entry name" value="Peptide/Ni-bd"/>
</dbReference>
<dbReference type="OrthoDB" id="9803988at2"/>
<dbReference type="GO" id="GO:0043190">
    <property type="term" value="C:ATP-binding cassette (ABC) transporter complex"/>
    <property type="evidence" value="ECO:0007669"/>
    <property type="project" value="InterPro"/>
</dbReference>
<keyword evidence="7" id="KW-1185">Reference proteome</keyword>
<feature type="signal peptide" evidence="4">
    <location>
        <begin position="1"/>
        <end position="23"/>
    </location>
</feature>
<dbReference type="EMBL" id="RJKX01000018">
    <property type="protein sequence ID" value="ROP81264.1"/>
    <property type="molecule type" value="Genomic_DNA"/>
</dbReference>
<name>A0A3N1KLM2_9PROT</name>
<protein>
    <submittedName>
        <fullName evidence="6">Peptide/nickel transport system substrate-binding protein</fullName>
    </submittedName>
</protein>
<dbReference type="PANTHER" id="PTHR30290:SF38">
    <property type="entry name" value="D,D-DIPEPTIDE-BINDING PERIPLASMIC PROTEIN DDPA-RELATED"/>
    <property type="match status" value="1"/>
</dbReference>
<comment type="caution">
    <text evidence="6">The sequence shown here is derived from an EMBL/GenBank/DDBJ whole genome shotgun (WGS) entry which is preliminary data.</text>
</comment>
<dbReference type="PIRSF" id="PIRSF002741">
    <property type="entry name" value="MppA"/>
    <property type="match status" value="1"/>
</dbReference>
<evidence type="ECO:0000256" key="2">
    <source>
        <dbReference type="ARBA" id="ARBA00005695"/>
    </source>
</evidence>
<dbReference type="Gene3D" id="3.40.190.10">
    <property type="entry name" value="Periplasmic binding protein-like II"/>
    <property type="match status" value="1"/>
</dbReference>
<comment type="similarity">
    <text evidence="2">Belongs to the bacterial solute-binding protein 5 family.</text>
</comment>
<dbReference type="Gene3D" id="3.10.105.10">
    <property type="entry name" value="Dipeptide-binding Protein, Domain 3"/>
    <property type="match status" value="1"/>
</dbReference>
<evidence type="ECO:0000256" key="4">
    <source>
        <dbReference type="SAM" id="SignalP"/>
    </source>
</evidence>
<dbReference type="InterPro" id="IPR000914">
    <property type="entry name" value="SBP_5_dom"/>
</dbReference>
<keyword evidence="3 4" id="KW-0732">Signal</keyword>
<dbReference type="SUPFAM" id="SSF53850">
    <property type="entry name" value="Periplasmic binding protein-like II"/>
    <property type="match status" value="1"/>
</dbReference>
<dbReference type="Proteomes" id="UP000278222">
    <property type="component" value="Unassembled WGS sequence"/>
</dbReference>
<dbReference type="GO" id="GO:0030288">
    <property type="term" value="C:outer membrane-bounded periplasmic space"/>
    <property type="evidence" value="ECO:0007669"/>
    <property type="project" value="UniProtKB-ARBA"/>
</dbReference>
<dbReference type="CDD" id="cd08517">
    <property type="entry name" value="PBP2_NikA_DppA_OppA_like_13"/>
    <property type="match status" value="1"/>
</dbReference>
<dbReference type="Pfam" id="PF00496">
    <property type="entry name" value="SBP_bac_5"/>
    <property type="match status" value="1"/>
</dbReference>
<evidence type="ECO:0000256" key="1">
    <source>
        <dbReference type="ARBA" id="ARBA00004418"/>
    </source>
</evidence>
<evidence type="ECO:0000313" key="6">
    <source>
        <dbReference type="EMBL" id="ROP81264.1"/>
    </source>
</evidence>
<evidence type="ECO:0000256" key="3">
    <source>
        <dbReference type="ARBA" id="ARBA00022729"/>
    </source>
</evidence>
<sequence length="528" mass="58294">MKHLVRAAAGALILAMAALPAAAQKKGGTLVMVVLPEPPTLASYLSTSGPIGQVAAKVYEGLLEYAPDQKPKEGLAKSWAVAADGKSITFKLQEGVTWHDGKPFTSADVKFTLMEVLKKLHPRGGITFQAMTDVETPDALTAVVKLDKPAPYFLSALSGYESPMLPKHLYEGTDIRNNPNANKPVGTGPFKFVSWERGQFVRLDRNPTYWRKGQPHLDRIVARFIADPGTRTAAMEKGEVHYGAFGAVPYVDVPRIGKLPTIGVSTDGYAMISPLMQLEVNTRKPPFDKVKVRQAVSYALDRKFMIDNIWFGFGKPSTGPISSNFKAVGLYEGAVRDYGVPDRVAIANKLLDEAEYPRGADGIRFKIVHDMLPYGDEWRRLGEYIKQALGDVGIDVTLRYEDVPTWLKRVFTDYDYNITSTFYYNLADPVMGVHRQYHSSMIRKGTVFVNGSGYSNPKVDKLLDDATVETDPAKRAAQYGEFQKILAEDVPLIFMTEMDFVTVYSKKVKGAFDDALGAYSSFAGVSLE</sequence>
<dbReference type="GO" id="GO:1904680">
    <property type="term" value="F:peptide transmembrane transporter activity"/>
    <property type="evidence" value="ECO:0007669"/>
    <property type="project" value="TreeGrafter"/>
</dbReference>
<reference evidence="6 7" key="1">
    <citation type="submission" date="2018-11" db="EMBL/GenBank/DDBJ databases">
        <title>Genomic Encyclopedia of Type Strains, Phase IV (KMG-IV): sequencing the most valuable type-strain genomes for metagenomic binning, comparative biology and taxonomic classification.</title>
        <authorList>
            <person name="Goeker M."/>
        </authorList>
    </citation>
    <scope>NUCLEOTIDE SEQUENCE [LARGE SCALE GENOMIC DNA]</scope>
    <source>
        <strain evidence="6 7">DSM 5900</strain>
    </source>
</reference>
<proteinExistence type="inferred from homology"/>
<organism evidence="6 7">
    <name type="scientific">Stella humosa</name>
    <dbReference type="NCBI Taxonomy" id="94"/>
    <lineage>
        <taxon>Bacteria</taxon>
        <taxon>Pseudomonadati</taxon>
        <taxon>Pseudomonadota</taxon>
        <taxon>Alphaproteobacteria</taxon>
        <taxon>Rhodospirillales</taxon>
        <taxon>Stellaceae</taxon>
        <taxon>Stella</taxon>
    </lineage>
</organism>
<accession>A0A3N1KLM2</accession>
<dbReference type="InterPro" id="IPR039424">
    <property type="entry name" value="SBP_5"/>
</dbReference>
<dbReference type="PANTHER" id="PTHR30290">
    <property type="entry name" value="PERIPLASMIC BINDING COMPONENT OF ABC TRANSPORTER"/>
    <property type="match status" value="1"/>
</dbReference>
<gene>
    <name evidence="6" type="ORF">EDC65_5120</name>
</gene>
<dbReference type="RefSeq" id="WP_123695009.1">
    <property type="nucleotide sequence ID" value="NZ_AP019700.1"/>
</dbReference>
<evidence type="ECO:0000313" key="7">
    <source>
        <dbReference type="Proteomes" id="UP000278222"/>
    </source>
</evidence>
<dbReference type="GO" id="GO:0015833">
    <property type="term" value="P:peptide transport"/>
    <property type="evidence" value="ECO:0007669"/>
    <property type="project" value="TreeGrafter"/>
</dbReference>
<feature type="domain" description="Solute-binding protein family 5" evidence="5">
    <location>
        <begin position="70"/>
        <end position="437"/>
    </location>
</feature>
<comment type="subcellular location">
    <subcellularLocation>
        <location evidence="1">Periplasm</location>
    </subcellularLocation>
</comment>
<feature type="chain" id="PRO_5018267732" evidence="4">
    <location>
        <begin position="24"/>
        <end position="528"/>
    </location>
</feature>